<accession>A0A5C5VIF4</accession>
<feature type="signal peptide" evidence="1">
    <location>
        <begin position="1"/>
        <end position="28"/>
    </location>
</feature>
<evidence type="ECO:0000313" key="3">
    <source>
        <dbReference type="Proteomes" id="UP000316714"/>
    </source>
</evidence>
<evidence type="ECO:0000256" key="1">
    <source>
        <dbReference type="SAM" id="SignalP"/>
    </source>
</evidence>
<dbReference type="InterPro" id="IPR011487">
    <property type="entry name" value="DUF1598"/>
</dbReference>
<keyword evidence="1" id="KW-0732">Signal</keyword>
<evidence type="ECO:0008006" key="4">
    <source>
        <dbReference type="Google" id="ProtNLM"/>
    </source>
</evidence>
<protein>
    <recommendedName>
        <fullName evidence="4">DUF1598 domain-containing protein</fullName>
    </recommendedName>
</protein>
<dbReference type="RefSeq" id="WP_197531411.1">
    <property type="nucleotide sequence ID" value="NZ_SIHJ01000001.1"/>
</dbReference>
<organism evidence="2 3">
    <name type="scientific">Posidoniimonas corsicana</name>
    <dbReference type="NCBI Taxonomy" id="1938618"/>
    <lineage>
        <taxon>Bacteria</taxon>
        <taxon>Pseudomonadati</taxon>
        <taxon>Planctomycetota</taxon>
        <taxon>Planctomycetia</taxon>
        <taxon>Pirellulales</taxon>
        <taxon>Lacipirellulaceae</taxon>
        <taxon>Posidoniimonas</taxon>
    </lineage>
</organism>
<reference evidence="2 3" key="1">
    <citation type="submission" date="2019-02" db="EMBL/GenBank/DDBJ databases">
        <title>Deep-cultivation of Planctomycetes and their phenomic and genomic characterization uncovers novel biology.</title>
        <authorList>
            <person name="Wiegand S."/>
            <person name="Jogler M."/>
            <person name="Boedeker C."/>
            <person name="Pinto D."/>
            <person name="Vollmers J."/>
            <person name="Rivas-Marin E."/>
            <person name="Kohn T."/>
            <person name="Peeters S.H."/>
            <person name="Heuer A."/>
            <person name="Rast P."/>
            <person name="Oberbeckmann S."/>
            <person name="Bunk B."/>
            <person name="Jeske O."/>
            <person name="Meyerdierks A."/>
            <person name="Storesund J.E."/>
            <person name="Kallscheuer N."/>
            <person name="Luecker S."/>
            <person name="Lage O.M."/>
            <person name="Pohl T."/>
            <person name="Merkel B.J."/>
            <person name="Hornburger P."/>
            <person name="Mueller R.-W."/>
            <person name="Bruemmer F."/>
            <person name="Labrenz M."/>
            <person name="Spormann A.M."/>
            <person name="Op Den Camp H."/>
            <person name="Overmann J."/>
            <person name="Amann R."/>
            <person name="Jetten M.S.M."/>
            <person name="Mascher T."/>
            <person name="Medema M.H."/>
            <person name="Devos D.P."/>
            <person name="Kaster A.-K."/>
            <person name="Ovreas L."/>
            <person name="Rohde M."/>
            <person name="Galperin M.Y."/>
            <person name="Jogler C."/>
        </authorList>
    </citation>
    <scope>NUCLEOTIDE SEQUENCE [LARGE SCALE GENOMIC DNA]</scope>
    <source>
        <strain evidence="2 3">KOR34</strain>
    </source>
</reference>
<feature type="chain" id="PRO_5023118012" description="DUF1598 domain-containing protein" evidence="1">
    <location>
        <begin position="29"/>
        <end position="507"/>
    </location>
</feature>
<dbReference type="EMBL" id="SIHJ01000001">
    <property type="protein sequence ID" value="TWT37891.1"/>
    <property type="molecule type" value="Genomic_DNA"/>
</dbReference>
<comment type="caution">
    <text evidence="2">The sequence shown here is derived from an EMBL/GenBank/DDBJ whole genome shotgun (WGS) entry which is preliminary data.</text>
</comment>
<gene>
    <name evidence="2" type="ORF">KOR34_28570</name>
</gene>
<dbReference type="Proteomes" id="UP000316714">
    <property type="component" value="Unassembled WGS sequence"/>
</dbReference>
<evidence type="ECO:0000313" key="2">
    <source>
        <dbReference type="EMBL" id="TWT37891.1"/>
    </source>
</evidence>
<dbReference type="Pfam" id="PF07643">
    <property type="entry name" value="DUF1598"/>
    <property type="match status" value="1"/>
</dbReference>
<sequence length="507" mass="53221" precursor="true">MRVATKNLIRSLTGGLLAVALCVVPASAQFGGGGGGFGGGGGGLGGGGGGFGGGGGGLGGGGGTQGTQGASGVVVDAEGVMRRVSVADPTGALARQRIEQAMAKLEGDLTKPSKLRKVSLTRLEQEVAKKVAAGEQADDVMQHLAGLTRVDFVFCYPETGDIVIAGPAEPWAVSPAGRTLGVKSGQPVVELQDLVVALRAFPPAASKSGETGANNPLIYCSIDPTQEGLARFQEFLGGFARTSTGRPPNQAETQMLVSQMQEKLGPQMITVGGVPASTHFAQVLVEADYRMKLIGIGLEQPPVRLKSYVERANPSAVARNAMQRWYFVPDYERLKVSEDSLAMEIVGEGVKLIGEDEMIQQSGARKAVGRGNRASQAFVSAFTKAYPQLAERSPVYAQLRNCIDLAVAAAFIQDRDLYSQADWQMTTFSDESAYSVETENAPEKVASAVNSIWKGSTLMTPIGGGVHIRPSEALQPVNLLADEEGQVGAARSQVNLDSLKAGQWWWD</sequence>
<proteinExistence type="predicted"/>
<name>A0A5C5VIF4_9BACT</name>
<keyword evidence="3" id="KW-1185">Reference proteome</keyword>
<dbReference type="AlphaFoldDB" id="A0A5C5VIF4"/>